<gene>
    <name evidence="7" type="ORF">ECRASSUSDP1_LOCUS27970</name>
</gene>
<keyword evidence="2" id="KW-0645">Protease</keyword>
<accession>A0AAD1YB13</accession>
<organism evidence="7 8">
    <name type="scientific">Euplotes crassus</name>
    <dbReference type="NCBI Taxonomy" id="5936"/>
    <lineage>
        <taxon>Eukaryota</taxon>
        <taxon>Sar</taxon>
        <taxon>Alveolata</taxon>
        <taxon>Ciliophora</taxon>
        <taxon>Intramacronucleata</taxon>
        <taxon>Spirotrichea</taxon>
        <taxon>Hypotrichia</taxon>
        <taxon>Euplotida</taxon>
        <taxon>Euplotidae</taxon>
        <taxon>Moneuplotes</taxon>
    </lineage>
</organism>
<dbReference type="Gene3D" id="3.90.70.10">
    <property type="entry name" value="Cysteine proteinases"/>
    <property type="match status" value="1"/>
</dbReference>
<dbReference type="InterPro" id="IPR001300">
    <property type="entry name" value="Peptidase_C2_calpain_cat"/>
</dbReference>
<evidence type="ECO:0000256" key="3">
    <source>
        <dbReference type="ARBA" id="ARBA00022801"/>
    </source>
</evidence>
<reference evidence="7" key="1">
    <citation type="submission" date="2023-07" db="EMBL/GenBank/DDBJ databases">
        <authorList>
            <consortium name="AG Swart"/>
            <person name="Singh M."/>
            <person name="Singh A."/>
            <person name="Seah K."/>
            <person name="Emmerich C."/>
        </authorList>
    </citation>
    <scope>NUCLEOTIDE SEQUENCE</scope>
    <source>
        <strain evidence="7">DP1</strain>
    </source>
</reference>
<evidence type="ECO:0000259" key="6">
    <source>
        <dbReference type="PROSITE" id="PS50203"/>
    </source>
</evidence>
<dbReference type="PANTHER" id="PTHR10183:SF379">
    <property type="entry name" value="CALPAIN-5"/>
    <property type="match status" value="1"/>
</dbReference>
<dbReference type="Proteomes" id="UP001295684">
    <property type="component" value="Unassembled WGS sequence"/>
</dbReference>
<keyword evidence="3" id="KW-0378">Hydrolase</keyword>
<dbReference type="Pfam" id="PF00648">
    <property type="entry name" value="Peptidase_C2"/>
    <property type="match status" value="1"/>
</dbReference>
<comment type="caution">
    <text evidence="7">The sequence shown here is derived from an EMBL/GenBank/DDBJ whole genome shotgun (WGS) entry which is preliminary data.</text>
</comment>
<feature type="domain" description="Calpain catalytic" evidence="6">
    <location>
        <begin position="27"/>
        <end position="318"/>
    </location>
</feature>
<evidence type="ECO:0000313" key="7">
    <source>
        <dbReference type="EMBL" id="CAI2386357.1"/>
    </source>
</evidence>
<evidence type="ECO:0000256" key="5">
    <source>
        <dbReference type="PROSITE-ProRule" id="PRU00239"/>
    </source>
</evidence>
<dbReference type="PANTHER" id="PTHR10183">
    <property type="entry name" value="CALPAIN"/>
    <property type="match status" value="1"/>
</dbReference>
<keyword evidence="4" id="KW-0788">Thiol protease</keyword>
<protein>
    <recommendedName>
        <fullName evidence="6">Calpain catalytic domain-containing protein</fullName>
    </recommendedName>
</protein>
<comment type="caution">
    <text evidence="5">Lacks conserved residue(s) required for the propagation of feature annotation.</text>
</comment>
<comment type="similarity">
    <text evidence="1">Belongs to the peptidase C2 family.</text>
</comment>
<dbReference type="SUPFAM" id="SSF54001">
    <property type="entry name" value="Cysteine proteinases"/>
    <property type="match status" value="1"/>
</dbReference>
<dbReference type="GO" id="GO:0006508">
    <property type="term" value="P:proteolysis"/>
    <property type="evidence" value="ECO:0007669"/>
    <property type="project" value="UniProtKB-KW"/>
</dbReference>
<dbReference type="GO" id="GO:0004198">
    <property type="term" value="F:calcium-dependent cysteine-type endopeptidase activity"/>
    <property type="evidence" value="ECO:0007669"/>
    <property type="project" value="InterPro"/>
</dbReference>
<dbReference type="EMBL" id="CAMPGE010028858">
    <property type="protein sequence ID" value="CAI2386357.1"/>
    <property type="molecule type" value="Genomic_DNA"/>
</dbReference>
<dbReference type="PRINTS" id="PR00704">
    <property type="entry name" value="CALPAIN"/>
</dbReference>
<dbReference type="InterPro" id="IPR038765">
    <property type="entry name" value="Papain-like_cys_pep_sf"/>
</dbReference>
<keyword evidence="8" id="KW-1185">Reference proteome</keyword>
<evidence type="ECO:0000256" key="1">
    <source>
        <dbReference type="ARBA" id="ARBA00007623"/>
    </source>
</evidence>
<evidence type="ECO:0000256" key="2">
    <source>
        <dbReference type="ARBA" id="ARBA00022670"/>
    </source>
</evidence>
<dbReference type="AlphaFoldDB" id="A0AAD1YB13"/>
<dbReference type="PROSITE" id="PS50203">
    <property type="entry name" value="CALPAIN_CAT"/>
    <property type="match status" value="1"/>
</dbReference>
<evidence type="ECO:0000313" key="8">
    <source>
        <dbReference type="Proteomes" id="UP001295684"/>
    </source>
</evidence>
<evidence type="ECO:0000256" key="4">
    <source>
        <dbReference type="ARBA" id="ARBA00022807"/>
    </source>
</evidence>
<sequence>METIRVKVPEYKSQKVVPQSIHEEDGVFLDRDFPPKSSSLYNVFTSKLHRNELRIWKEFTWKRPIEWMEEEPQLFAKKIDPDNLIEGYLGNSYFISALRALAEDPENITRLFDTKTPTEEGQYIINMCLNGENFKVQVDDYFPYCDKTKKPAFIRSKKNELWPMLLEKAWAKISGNYENSIEGLCCESFRALTGAPVEYLPHKSSKEVWRQLCNSFSDKNIVCAMAEKETQFTKAKDFDLFSAYAYRVTNIYESETLSGMVKLVEIKKPLKHKWLNLFGDTSKYWKKKMDTELHKDSILIKLEDYISYFKDTLICAANCDHTSFSLRCRQACEDSTLIRVSVASKETMSFSVHQFNQSYFGRDPQDIANFMRIILGREDENGDIEYIDARSGDRDSLCISTDCEPGEYYLWVEIQGKGYRPNNFVFRTYSNETPISSEIKGEKSKGFLRNVVASIAQKQGKKKYYTDKGEPKISKSIGIDEDKSRFGYIYYENNSDGSTLKEEICFTDIRGLVAVDYPRKPSTHIEVGPGEQKLVLLDQLKKSYILKCEYYTSIHQSTESLKDLVKLKGERKQIIFGDKPQRMYYYVLDNGDGYTWMFENESESTIFDGTFHFTLTNLEIVDAEEKSSWKIHLKPGKSIYMRMNTIDITKAWGYKCKLSFRITEDLSNEDKLLQKLWEEGERHKCSLNGEEINVFYTILFINDMYVWYFENKSQQKFSGIFKFYLENLKAEDDDEDVPRTQWDLFLNPGQTCIRKMHQIDPLKNSNYECSYSCKLL</sequence>
<dbReference type="SMART" id="SM00230">
    <property type="entry name" value="CysPc"/>
    <property type="match status" value="1"/>
</dbReference>
<dbReference type="InterPro" id="IPR022684">
    <property type="entry name" value="Calpain_cysteine_protease"/>
</dbReference>
<proteinExistence type="inferred from homology"/>
<name>A0AAD1YB13_EUPCR</name>